<dbReference type="RefSeq" id="WP_203702829.1">
    <property type="nucleotide sequence ID" value="NZ_BAAALU010000037.1"/>
</dbReference>
<keyword evidence="6" id="KW-0227">DNA damage</keyword>
<dbReference type="InterPro" id="IPR017871">
    <property type="entry name" value="ABC_transporter-like_CS"/>
</dbReference>
<sequence length="758" mass="81805">MLTDYIEITGARENNLKDVTVRIPKRQITVFTGVSGSGKSSLVFDTIAAEAQRQLNETFTAFARNFLPSYGQPDVDAIENLSAAIVVDQKRLGGSSRSTVGTITDINPLIRLLFSRVGRPHVGFSNAFSFNDPQGMCPECDGLGHVTTIDLDKLVDRSRSLNEGAVLHPDFAVGGWYLSTYLMSGWFDADKPLRDYTDQEWEVFLHGTGKVPVEWQGGKINTTYEGLVDKFTRLYVKKDLGAMSERNKASLLRFVTTGTCPLCKGGRLSQAALAASVEGYHITDLLAMEATDLLATLGELAGTVDGAGGPIVASLIDRVRNLVTIGLGYIRLDRETTSLSGGESQRIKMVRHLSSSLIDMMYVFDEPSIGLHAHDVQRLNELLVKLRDKGNTVLVVEHDRDVIAVADHVVDLGPKAGARGGQVVFTGSFAELAEAPTLTGRFMKHALPLKESARTPTGALTIRGATRNNLKNVTVDIPTGVLTVVTGVAGSGKSTLINEVFLGLHPDAVDIDQSAVGASIRSNPATYTGLMDDIRRLFAKANGVNAGLFSFNSKGACTNCQGLGVIYTDLGFMEGFKSPCEICHGRRFSEEVLGYQLRGKSIADVLELTAAEAAEFFTEKKLRTVLSAVNDVGLDYLRLGQPLSTLSGGECQRIKLATELHKTGTVYVMDEPTTGLHMSDIQHLLEIVDRLVNQGNSVVVIEHNLDVIKNADWIVDLGPEGGTKGGEVLFTGPPAALVKADTYTAEAVRRDLAAFSRT</sequence>
<evidence type="ECO:0000256" key="14">
    <source>
        <dbReference type="ARBA" id="ARBA00038000"/>
    </source>
</evidence>
<keyword evidence="3" id="KW-0479">Metal-binding</keyword>
<reference evidence="18 19" key="1">
    <citation type="submission" date="2021-01" db="EMBL/GenBank/DDBJ databases">
        <title>Whole genome shotgun sequence of Asanoa iriomotensis NBRC 100142.</title>
        <authorList>
            <person name="Komaki H."/>
            <person name="Tamura T."/>
        </authorList>
    </citation>
    <scope>NUCLEOTIDE SEQUENCE [LARGE SCALE GENOMIC DNA]</scope>
    <source>
        <strain evidence="18 19">NBRC 100142</strain>
    </source>
</reference>
<evidence type="ECO:0000256" key="10">
    <source>
        <dbReference type="ARBA" id="ARBA00022840"/>
    </source>
</evidence>
<dbReference type="PROSITE" id="PS50893">
    <property type="entry name" value="ABC_TRANSPORTER_2"/>
    <property type="match status" value="2"/>
</dbReference>
<evidence type="ECO:0000313" key="19">
    <source>
        <dbReference type="Proteomes" id="UP000624325"/>
    </source>
</evidence>
<gene>
    <name evidence="18" type="ORF">Air01nite_29590</name>
</gene>
<evidence type="ECO:0000256" key="1">
    <source>
        <dbReference type="ARBA" id="ARBA00004496"/>
    </source>
</evidence>
<name>A0ABQ4C277_9ACTN</name>
<comment type="subcellular location">
    <subcellularLocation>
        <location evidence="1">Cytoplasm</location>
    </subcellularLocation>
</comment>
<dbReference type="InterPro" id="IPR027417">
    <property type="entry name" value="P-loop_NTPase"/>
</dbReference>
<dbReference type="PANTHER" id="PTHR43152">
    <property type="entry name" value="UVRABC SYSTEM PROTEIN A"/>
    <property type="match status" value="1"/>
</dbReference>
<feature type="domain" description="ABC transporter" evidence="17">
    <location>
        <begin position="447"/>
        <end position="744"/>
    </location>
</feature>
<evidence type="ECO:0000256" key="12">
    <source>
        <dbReference type="ARBA" id="ARBA00023125"/>
    </source>
</evidence>
<dbReference type="InterPro" id="IPR041552">
    <property type="entry name" value="UvrA_DNA-bd"/>
</dbReference>
<dbReference type="PANTHER" id="PTHR43152:SF3">
    <property type="entry name" value="UVRABC SYSTEM PROTEIN A"/>
    <property type="match status" value="1"/>
</dbReference>
<evidence type="ECO:0000259" key="17">
    <source>
        <dbReference type="PROSITE" id="PS50893"/>
    </source>
</evidence>
<keyword evidence="12" id="KW-0238">DNA-binding</keyword>
<evidence type="ECO:0000256" key="13">
    <source>
        <dbReference type="ARBA" id="ARBA00023204"/>
    </source>
</evidence>
<evidence type="ECO:0000256" key="11">
    <source>
        <dbReference type="ARBA" id="ARBA00022881"/>
    </source>
</evidence>
<evidence type="ECO:0000256" key="7">
    <source>
        <dbReference type="ARBA" id="ARBA00022769"/>
    </source>
</evidence>
<evidence type="ECO:0000256" key="9">
    <source>
        <dbReference type="ARBA" id="ARBA00022833"/>
    </source>
</evidence>
<dbReference type="Gene3D" id="1.20.1580.10">
    <property type="entry name" value="ABC transporter ATPase like domain"/>
    <property type="match status" value="2"/>
</dbReference>
<comment type="similarity">
    <text evidence="14">Belongs to the ABC transporter superfamily. UvrA family.</text>
</comment>
<evidence type="ECO:0000256" key="8">
    <source>
        <dbReference type="ARBA" id="ARBA00022771"/>
    </source>
</evidence>
<dbReference type="PROSITE" id="PS00211">
    <property type="entry name" value="ABC_TRANSPORTER_1"/>
    <property type="match status" value="1"/>
</dbReference>
<accession>A0ABQ4C277</accession>
<keyword evidence="2" id="KW-0963">Cytoplasm</keyword>
<dbReference type="InterPro" id="IPR003439">
    <property type="entry name" value="ABC_transporter-like_ATP-bd"/>
</dbReference>
<evidence type="ECO:0000256" key="4">
    <source>
        <dbReference type="ARBA" id="ARBA00022737"/>
    </source>
</evidence>
<dbReference type="Pfam" id="PF17755">
    <property type="entry name" value="UvrA_DNA-bind"/>
    <property type="match status" value="1"/>
</dbReference>
<dbReference type="EMBL" id="BONC01000018">
    <property type="protein sequence ID" value="GIF56864.1"/>
    <property type="molecule type" value="Genomic_DNA"/>
</dbReference>
<evidence type="ECO:0000256" key="16">
    <source>
        <dbReference type="ARBA" id="ARBA00042156"/>
    </source>
</evidence>
<evidence type="ECO:0000256" key="15">
    <source>
        <dbReference type="ARBA" id="ARBA00039316"/>
    </source>
</evidence>
<feature type="domain" description="ABC transporter" evidence="17">
    <location>
        <begin position="1"/>
        <end position="445"/>
    </location>
</feature>
<dbReference type="SUPFAM" id="SSF52540">
    <property type="entry name" value="P-loop containing nucleoside triphosphate hydrolases"/>
    <property type="match status" value="2"/>
</dbReference>
<keyword evidence="7" id="KW-0228">DNA excision</keyword>
<evidence type="ECO:0000256" key="2">
    <source>
        <dbReference type="ARBA" id="ARBA00022490"/>
    </source>
</evidence>
<keyword evidence="10" id="KW-0067">ATP-binding</keyword>
<dbReference type="Proteomes" id="UP000624325">
    <property type="component" value="Unassembled WGS sequence"/>
</dbReference>
<evidence type="ECO:0000256" key="6">
    <source>
        <dbReference type="ARBA" id="ARBA00022763"/>
    </source>
</evidence>
<evidence type="ECO:0000313" key="18">
    <source>
        <dbReference type="EMBL" id="GIF56864.1"/>
    </source>
</evidence>
<dbReference type="Pfam" id="PF00005">
    <property type="entry name" value="ABC_tran"/>
    <property type="match status" value="1"/>
</dbReference>
<keyword evidence="19" id="KW-1185">Reference proteome</keyword>
<evidence type="ECO:0000256" key="3">
    <source>
        <dbReference type="ARBA" id="ARBA00022723"/>
    </source>
</evidence>
<proteinExistence type="inferred from homology"/>
<keyword evidence="8" id="KW-0863">Zinc-finger</keyword>
<dbReference type="CDD" id="cd03270">
    <property type="entry name" value="ABC_UvrA_I"/>
    <property type="match status" value="1"/>
</dbReference>
<keyword evidence="11" id="KW-0267">Excision nuclease</keyword>
<protein>
    <recommendedName>
        <fullName evidence="15">UvrABC system protein A</fullName>
    </recommendedName>
    <alternativeName>
        <fullName evidence="16">Excinuclease ABC subunit A</fullName>
    </alternativeName>
</protein>
<dbReference type="Gene3D" id="3.40.50.300">
    <property type="entry name" value="P-loop containing nucleotide triphosphate hydrolases"/>
    <property type="match status" value="2"/>
</dbReference>
<dbReference type="Gene3D" id="1.10.8.280">
    <property type="entry name" value="ABC transporter ATPase domain-like"/>
    <property type="match status" value="1"/>
</dbReference>
<keyword evidence="5" id="KW-0547">Nucleotide-binding</keyword>
<organism evidence="18 19">
    <name type="scientific">Asanoa iriomotensis</name>
    <dbReference type="NCBI Taxonomy" id="234613"/>
    <lineage>
        <taxon>Bacteria</taxon>
        <taxon>Bacillati</taxon>
        <taxon>Actinomycetota</taxon>
        <taxon>Actinomycetes</taxon>
        <taxon>Micromonosporales</taxon>
        <taxon>Micromonosporaceae</taxon>
        <taxon>Asanoa</taxon>
    </lineage>
</organism>
<comment type="caution">
    <text evidence="18">The sequence shown here is derived from an EMBL/GenBank/DDBJ whole genome shotgun (WGS) entry which is preliminary data.</text>
</comment>
<keyword evidence="9" id="KW-0862">Zinc</keyword>
<evidence type="ECO:0000256" key="5">
    <source>
        <dbReference type="ARBA" id="ARBA00022741"/>
    </source>
</evidence>
<keyword evidence="13" id="KW-0234">DNA repair</keyword>
<keyword evidence="4" id="KW-0677">Repeat</keyword>